<dbReference type="AlphaFoldDB" id="V5WF22"/>
<gene>
    <name evidence="7" type="ORF">L21SP2_0714</name>
</gene>
<dbReference type="PANTHER" id="PTHR30213:SF0">
    <property type="entry name" value="UPF0761 MEMBRANE PROTEIN YIHY"/>
    <property type="match status" value="1"/>
</dbReference>
<evidence type="ECO:0000256" key="3">
    <source>
        <dbReference type="ARBA" id="ARBA00022692"/>
    </source>
</evidence>
<organism evidence="7 8">
    <name type="scientific">Salinispira pacifica</name>
    <dbReference type="NCBI Taxonomy" id="1307761"/>
    <lineage>
        <taxon>Bacteria</taxon>
        <taxon>Pseudomonadati</taxon>
        <taxon>Spirochaetota</taxon>
        <taxon>Spirochaetia</taxon>
        <taxon>Spirochaetales</taxon>
        <taxon>Spirochaetaceae</taxon>
        <taxon>Salinispira</taxon>
    </lineage>
</organism>
<keyword evidence="3 6" id="KW-0812">Transmembrane</keyword>
<comment type="subcellular location">
    <subcellularLocation>
        <location evidence="1">Cell membrane</location>
        <topology evidence="1">Multi-pass membrane protein</topology>
    </subcellularLocation>
</comment>
<evidence type="ECO:0000256" key="2">
    <source>
        <dbReference type="ARBA" id="ARBA00022475"/>
    </source>
</evidence>
<feature type="transmembrane region" description="Helical" evidence="6">
    <location>
        <begin position="228"/>
        <end position="258"/>
    </location>
</feature>
<feature type="transmembrane region" description="Helical" evidence="6">
    <location>
        <begin position="22"/>
        <end position="50"/>
    </location>
</feature>
<keyword evidence="5 6" id="KW-0472">Membrane</keyword>
<feature type="transmembrane region" description="Helical" evidence="6">
    <location>
        <begin position="129"/>
        <end position="148"/>
    </location>
</feature>
<reference evidence="7 8" key="1">
    <citation type="journal article" date="2015" name="Stand. Genomic Sci.">
        <title>Complete genome sequence and description of Salinispira pacifica gen. nov., sp. nov., a novel spirochaete isolated form a hypersaline microbial mat.</title>
        <authorList>
            <person name="Ben Hania W."/>
            <person name="Joseph M."/>
            <person name="Schumann P."/>
            <person name="Bunk B."/>
            <person name="Fiebig A."/>
            <person name="Sproer C."/>
            <person name="Klenk H.P."/>
            <person name="Fardeau M.L."/>
            <person name="Spring S."/>
        </authorList>
    </citation>
    <scope>NUCLEOTIDE SEQUENCE [LARGE SCALE GENOMIC DNA]</scope>
    <source>
        <strain evidence="7 8">L21-RPul-D2</strain>
    </source>
</reference>
<dbReference type="PIRSF" id="PIRSF035875">
    <property type="entry name" value="RNase_BN"/>
    <property type="match status" value="1"/>
</dbReference>
<dbReference type="STRING" id="1307761.L21SP2_0714"/>
<evidence type="ECO:0000256" key="4">
    <source>
        <dbReference type="ARBA" id="ARBA00022989"/>
    </source>
</evidence>
<name>V5WF22_9SPIO</name>
<proteinExistence type="predicted"/>
<dbReference type="PANTHER" id="PTHR30213">
    <property type="entry name" value="INNER MEMBRANE PROTEIN YHJD"/>
    <property type="match status" value="1"/>
</dbReference>
<evidence type="ECO:0000256" key="6">
    <source>
        <dbReference type="SAM" id="Phobius"/>
    </source>
</evidence>
<evidence type="ECO:0000313" key="7">
    <source>
        <dbReference type="EMBL" id="AHC14139.1"/>
    </source>
</evidence>
<dbReference type="InterPro" id="IPR017039">
    <property type="entry name" value="Virul_fac_BrkB"/>
</dbReference>
<keyword evidence="8" id="KW-1185">Reference proteome</keyword>
<dbReference type="eggNOG" id="ENOG502ZU8Q">
    <property type="taxonomic scope" value="Bacteria"/>
</dbReference>
<keyword evidence="2" id="KW-1003">Cell membrane</keyword>
<evidence type="ECO:0000256" key="5">
    <source>
        <dbReference type="ARBA" id="ARBA00023136"/>
    </source>
</evidence>
<dbReference type="EMBL" id="CP006939">
    <property type="protein sequence ID" value="AHC14139.1"/>
    <property type="molecule type" value="Genomic_DNA"/>
</dbReference>
<accession>V5WF22</accession>
<dbReference type="HOGENOM" id="CLU_969400_0_0_12"/>
<feature type="transmembrane region" description="Helical" evidence="6">
    <location>
        <begin position="168"/>
        <end position="189"/>
    </location>
</feature>
<sequence length="287" mass="32363">MVMFRDILRHVMKRYDRINGPLLAKGLGFSLILGILPLLFIALSAGAYLLNLTPELQDMIIGGLGDFIPVEILQNYLSKLFEYSQNWQSLSIITIVFFLIFSLNLFNALGRVLRTILSRKRSTVTRHNLISLILLTGSLLLFYLSIIIGSRMDLLAGIIPLTGSIAQWARTLFDVLSITIVLTVLYYIYSNRSVDFLPTAGVALLSAVIWEGVSTLGVVIIRSMTNRFLIFGAMATPIILLVYLRIFAEIIIFSSLVVDYFSSRLYSGYEPLAKQFIHEHIQHEHKS</sequence>
<feature type="transmembrane region" description="Helical" evidence="6">
    <location>
        <begin position="201"/>
        <end position="222"/>
    </location>
</feature>
<feature type="transmembrane region" description="Helical" evidence="6">
    <location>
        <begin position="87"/>
        <end position="109"/>
    </location>
</feature>
<dbReference type="OrthoDB" id="977385at2"/>
<evidence type="ECO:0008006" key="9">
    <source>
        <dbReference type="Google" id="ProtNLM"/>
    </source>
</evidence>
<keyword evidence="4 6" id="KW-1133">Transmembrane helix</keyword>
<dbReference type="KEGG" id="slr:L21SP2_0714"/>
<evidence type="ECO:0000313" key="8">
    <source>
        <dbReference type="Proteomes" id="UP000018680"/>
    </source>
</evidence>
<evidence type="ECO:0000256" key="1">
    <source>
        <dbReference type="ARBA" id="ARBA00004651"/>
    </source>
</evidence>
<protein>
    <recommendedName>
        <fullName evidence="9">YihY/virulence factor BrkB family protein</fullName>
    </recommendedName>
</protein>
<dbReference type="GO" id="GO:0005886">
    <property type="term" value="C:plasma membrane"/>
    <property type="evidence" value="ECO:0007669"/>
    <property type="project" value="UniProtKB-SubCell"/>
</dbReference>
<dbReference type="Proteomes" id="UP000018680">
    <property type="component" value="Chromosome"/>
</dbReference>
<dbReference type="Pfam" id="PF03631">
    <property type="entry name" value="Virul_fac_BrkB"/>
    <property type="match status" value="1"/>
</dbReference>